<sequence length="186" mass="20774">MINKDTKQKLSGLTVLLHWLVGLVIITLTVIGVYMSENEVFALYPIHKSIGVLIFTVIVIRVYWRFVNGWLQPAANYTKIEHNLSKIVHWVLIIAMIVMPISGFIMSGTGGHGVSVFGLEIVAANFDLVAKKAIAYNAALAGFMHSTHVNSGWVMIIAIFLHLMGAIKHHFMDKDSTLKRMFGKRI</sequence>
<feature type="transmembrane region" description="Helical" evidence="13">
    <location>
        <begin position="46"/>
        <end position="66"/>
    </location>
</feature>
<name>A0A6N0HN91_9GAMM</name>
<dbReference type="GO" id="GO:0020037">
    <property type="term" value="F:heme binding"/>
    <property type="evidence" value="ECO:0007669"/>
    <property type="project" value="TreeGrafter"/>
</dbReference>
<keyword evidence="5" id="KW-0349">Heme</keyword>
<proteinExistence type="inferred from homology"/>
<feature type="transmembrane region" description="Helical" evidence="13">
    <location>
        <begin position="152"/>
        <end position="171"/>
    </location>
</feature>
<evidence type="ECO:0000256" key="12">
    <source>
        <dbReference type="ARBA" id="ARBA00037975"/>
    </source>
</evidence>
<dbReference type="GO" id="GO:0009055">
    <property type="term" value="F:electron transfer activity"/>
    <property type="evidence" value="ECO:0007669"/>
    <property type="project" value="InterPro"/>
</dbReference>
<evidence type="ECO:0000313" key="15">
    <source>
        <dbReference type="EMBL" id="QKQ23795.1"/>
    </source>
</evidence>
<evidence type="ECO:0000256" key="5">
    <source>
        <dbReference type="ARBA" id="ARBA00022617"/>
    </source>
</evidence>
<evidence type="ECO:0000256" key="2">
    <source>
        <dbReference type="ARBA" id="ARBA00004651"/>
    </source>
</evidence>
<comment type="similarity">
    <text evidence="12">Belongs to the cytochrome b561 family.</text>
</comment>
<feature type="domain" description="Cytochrome b561 bacterial/Ni-hydrogenase" evidence="14">
    <location>
        <begin position="12"/>
        <end position="183"/>
    </location>
</feature>
<evidence type="ECO:0000259" key="14">
    <source>
        <dbReference type="Pfam" id="PF01292"/>
    </source>
</evidence>
<reference evidence="15 16" key="1">
    <citation type="submission" date="2020-05" db="EMBL/GenBank/DDBJ databases">
        <title>Horizontal transmission and recombination maintain forever young bacterial symbiont genomes.</title>
        <authorList>
            <person name="Russell S.L."/>
            <person name="Pepper-Tunick E."/>
            <person name="Svedberg J."/>
            <person name="Byrne A."/>
            <person name="Ruelas Castillo J."/>
            <person name="Vollmers C."/>
            <person name="Beinart R.A."/>
            <person name="Corbett-Detig R."/>
        </authorList>
    </citation>
    <scope>NUCLEOTIDE SEQUENCE [LARGE SCALE GENOMIC DNA]</scope>
    <source>
        <strain evidence="15">JDF_Ridge</strain>
    </source>
</reference>
<gene>
    <name evidence="15" type="ORF">HUE58_00995</name>
</gene>
<dbReference type="GO" id="GO:0046872">
    <property type="term" value="F:metal ion binding"/>
    <property type="evidence" value="ECO:0007669"/>
    <property type="project" value="UniProtKB-KW"/>
</dbReference>
<dbReference type="Proteomes" id="UP000509429">
    <property type="component" value="Chromosome"/>
</dbReference>
<keyword evidence="6 13" id="KW-0812">Transmembrane</keyword>
<evidence type="ECO:0000256" key="8">
    <source>
        <dbReference type="ARBA" id="ARBA00022982"/>
    </source>
</evidence>
<keyword evidence="4" id="KW-1003">Cell membrane</keyword>
<dbReference type="Pfam" id="PF01292">
    <property type="entry name" value="Ni_hydr_CYTB"/>
    <property type="match status" value="1"/>
</dbReference>
<comment type="cofactor">
    <cofactor evidence="1">
        <name>heme b</name>
        <dbReference type="ChEBI" id="CHEBI:60344"/>
    </cofactor>
</comment>
<dbReference type="InterPro" id="IPR011577">
    <property type="entry name" value="Cyt_b561_bac/Ni-Hgenase"/>
</dbReference>
<dbReference type="GO" id="GO:0005886">
    <property type="term" value="C:plasma membrane"/>
    <property type="evidence" value="ECO:0007669"/>
    <property type="project" value="UniProtKB-SubCell"/>
</dbReference>
<keyword evidence="8" id="KW-0249">Electron transport</keyword>
<evidence type="ECO:0000256" key="13">
    <source>
        <dbReference type="SAM" id="Phobius"/>
    </source>
</evidence>
<evidence type="ECO:0000256" key="11">
    <source>
        <dbReference type="ARBA" id="ARBA00023136"/>
    </source>
</evidence>
<dbReference type="AlphaFoldDB" id="A0A6N0HN91"/>
<feature type="transmembrane region" description="Helical" evidence="13">
    <location>
        <begin position="87"/>
        <end position="106"/>
    </location>
</feature>
<evidence type="ECO:0000256" key="6">
    <source>
        <dbReference type="ARBA" id="ARBA00022692"/>
    </source>
</evidence>
<dbReference type="EMBL" id="CP054490">
    <property type="protein sequence ID" value="QKQ23795.1"/>
    <property type="molecule type" value="Genomic_DNA"/>
</dbReference>
<evidence type="ECO:0000256" key="3">
    <source>
        <dbReference type="ARBA" id="ARBA00022448"/>
    </source>
</evidence>
<dbReference type="InterPro" id="IPR016174">
    <property type="entry name" value="Di-haem_cyt_TM"/>
</dbReference>
<evidence type="ECO:0000256" key="9">
    <source>
        <dbReference type="ARBA" id="ARBA00022989"/>
    </source>
</evidence>
<dbReference type="InterPro" id="IPR052168">
    <property type="entry name" value="Cytochrome_b561_oxidase"/>
</dbReference>
<keyword evidence="16" id="KW-1185">Reference proteome</keyword>
<dbReference type="SUPFAM" id="SSF81342">
    <property type="entry name" value="Transmembrane di-heme cytochromes"/>
    <property type="match status" value="1"/>
</dbReference>
<dbReference type="RefSeq" id="WP_174605235.1">
    <property type="nucleotide sequence ID" value="NZ_CP054490.1"/>
</dbReference>
<comment type="subcellular location">
    <subcellularLocation>
        <location evidence="2">Cell membrane</location>
        <topology evidence="2">Multi-pass membrane protein</topology>
    </subcellularLocation>
</comment>
<evidence type="ECO:0000256" key="4">
    <source>
        <dbReference type="ARBA" id="ARBA00022475"/>
    </source>
</evidence>
<dbReference type="KEGG" id="reo:HUE58_00995"/>
<organism evidence="15 16">
    <name type="scientific">Candidatus Ruthia endofausta</name>
    <dbReference type="NCBI Taxonomy" id="2738852"/>
    <lineage>
        <taxon>Bacteria</taxon>
        <taxon>Pseudomonadati</taxon>
        <taxon>Pseudomonadota</taxon>
        <taxon>Gammaproteobacteria</taxon>
        <taxon>Candidatus Pseudothioglobaceae</taxon>
        <taxon>Candidatus Ruthturnera</taxon>
    </lineage>
</organism>
<evidence type="ECO:0000256" key="10">
    <source>
        <dbReference type="ARBA" id="ARBA00023004"/>
    </source>
</evidence>
<keyword evidence="11 13" id="KW-0472">Membrane</keyword>
<evidence type="ECO:0000256" key="1">
    <source>
        <dbReference type="ARBA" id="ARBA00001970"/>
    </source>
</evidence>
<dbReference type="PANTHER" id="PTHR30529:SF7">
    <property type="entry name" value="CYTOCHROME B561 BACTERIAL_NI-HYDROGENASE DOMAIN-CONTAINING PROTEIN"/>
    <property type="match status" value="1"/>
</dbReference>
<evidence type="ECO:0000313" key="16">
    <source>
        <dbReference type="Proteomes" id="UP000509429"/>
    </source>
</evidence>
<dbReference type="PANTHER" id="PTHR30529">
    <property type="entry name" value="CYTOCHROME B561"/>
    <property type="match status" value="1"/>
</dbReference>
<keyword evidence="10" id="KW-0408">Iron</keyword>
<feature type="transmembrane region" description="Helical" evidence="13">
    <location>
        <begin position="12"/>
        <end position="34"/>
    </location>
</feature>
<protein>
    <submittedName>
        <fullName evidence="15">Cytochrome b</fullName>
    </submittedName>
</protein>
<dbReference type="GO" id="GO:0022904">
    <property type="term" value="P:respiratory electron transport chain"/>
    <property type="evidence" value="ECO:0007669"/>
    <property type="project" value="InterPro"/>
</dbReference>
<accession>A0A6N0HN91</accession>
<keyword evidence="7" id="KW-0479">Metal-binding</keyword>
<keyword evidence="3" id="KW-0813">Transport</keyword>
<keyword evidence="9 13" id="KW-1133">Transmembrane helix</keyword>
<evidence type="ECO:0000256" key="7">
    <source>
        <dbReference type="ARBA" id="ARBA00022723"/>
    </source>
</evidence>